<keyword evidence="1" id="KW-0175">Coiled coil</keyword>
<protein>
    <recommendedName>
        <fullName evidence="4">DUF5082 domain-containing protein</fullName>
    </recommendedName>
</protein>
<proteinExistence type="predicted"/>
<organism evidence="2 3">
    <name type="scientific">Pantoea dispersa</name>
    <dbReference type="NCBI Taxonomy" id="59814"/>
    <lineage>
        <taxon>Bacteria</taxon>
        <taxon>Pseudomonadati</taxon>
        <taxon>Pseudomonadota</taxon>
        <taxon>Gammaproteobacteria</taxon>
        <taxon>Enterobacterales</taxon>
        <taxon>Erwiniaceae</taxon>
        <taxon>Pantoea</taxon>
    </lineage>
</organism>
<evidence type="ECO:0000256" key="1">
    <source>
        <dbReference type="SAM" id="Coils"/>
    </source>
</evidence>
<reference evidence="2 3" key="1">
    <citation type="journal article" date="2016" name="Front. Microbiol.">
        <title>Genomic Resource of Rice Seed Associated Bacteria.</title>
        <authorList>
            <person name="Midha S."/>
            <person name="Bansal K."/>
            <person name="Sharma S."/>
            <person name="Kumar N."/>
            <person name="Patil P.P."/>
            <person name="Chaudhry V."/>
            <person name="Patil P.B."/>
        </authorList>
    </citation>
    <scope>NUCLEOTIDE SEQUENCE [LARGE SCALE GENOMIC DNA]</scope>
    <source>
        <strain evidence="2 3">SA3</strain>
    </source>
</reference>
<dbReference type="AlphaFoldDB" id="A0A8E1RU85"/>
<name>A0A8E1RU85_9GAMM</name>
<dbReference type="RefSeq" id="WP_058776687.1">
    <property type="nucleotide sequence ID" value="NZ_LDSA01000034.1"/>
</dbReference>
<sequence length="126" mass="13815">MSALSARYEGALKENQDMKYALSAADSGERRRADELKESRLGALNAALLSISNRITETHKELYETSATAAYYQKECEKNDGGAFSNTCEMASRYGLQAASLREQIGSLEKNAEILNEQILALDSKG</sequence>
<dbReference type="Proteomes" id="UP000071979">
    <property type="component" value="Unassembled WGS sequence"/>
</dbReference>
<dbReference type="EMBL" id="LDSE01000051">
    <property type="protein sequence ID" value="KTS65034.1"/>
    <property type="molecule type" value="Genomic_DNA"/>
</dbReference>
<feature type="coiled-coil region" evidence="1">
    <location>
        <begin position="98"/>
        <end position="125"/>
    </location>
</feature>
<evidence type="ECO:0000313" key="3">
    <source>
        <dbReference type="Proteomes" id="UP000071979"/>
    </source>
</evidence>
<gene>
    <name evidence="2" type="ORF">SA3R_21740</name>
</gene>
<evidence type="ECO:0000313" key="2">
    <source>
        <dbReference type="EMBL" id="KTS65034.1"/>
    </source>
</evidence>
<evidence type="ECO:0008006" key="4">
    <source>
        <dbReference type="Google" id="ProtNLM"/>
    </source>
</evidence>
<comment type="caution">
    <text evidence="2">The sequence shown here is derived from an EMBL/GenBank/DDBJ whole genome shotgun (WGS) entry which is preliminary data.</text>
</comment>
<accession>A0A8E1RU85</accession>